<keyword evidence="1" id="KW-0472">Membrane</keyword>
<proteinExistence type="predicted"/>
<evidence type="ECO:0000313" key="3">
    <source>
        <dbReference type="Proteomes" id="UP000478052"/>
    </source>
</evidence>
<comment type="caution">
    <text evidence="2">The sequence shown here is derived from an EMBL/GenBank/DDBJ whole genome shotgun (WGS) entry which is preliminary data.</text>
</comment>
<protein>
    <submittedName>
        <fullName evidence="2">NACHT domain-and WD repeat-containing protein 1 isoform X2</fullName>
    </submittedName>
</protein>
<feature type="transmembrane region" description="Helical" evidence="1">
    <location>
        <begin position="12"/>
        <end position="32"/>
    </location>
</feature>
<keyword evidence="1" id="KW-1133">Transmembrane helix</keyword>
<dbReference type="OrthoDB" id="6630982at2759"/>
<dbReference type="EMBL" id="VUJU01000216">
    <property type="protein sequence ID" value="KAF0772079.1"/>
    <property type="molecule type" value="Genomic_DNA"/>
</dbReference>
<reference evidence="2 3" key="1">
    <citation type="submission" date="2019-08" db="EMBL/GenBank/DDBJ databases">
        <title>Whole genome of Aphis craccivora.</title>
        <authorList>
            <person name="Voronova N.V."/>
            <person name="Shulinski R.S."/>
            <person name="Bandarenka Y.V."/>
            <person name="Zhorov D.G."/>
            <person name="Warner D."/>
        </authorList>
    </citation>
    <scope>NUCLEOTIDE SEQUENCE [LARGE SCALE GENOMIC DNA]</scope>
    <source>
        <strain evidence="2">180601</strain>
        <tissue evidence="2">Whole Body</tissue>
    </source>
</reference>
<dbReference type="AlphaFoldDB" id="A0A6G0ZLR8"/>
<keyword evidence="3" id="KW-1185">Reference proteome</keyword>
<name>A0A6G0ZLR8_APHCR</name>
<sequence length="276" mass="31388">MRREQRVAADKFYGHITGGILPVIKSVIRRLALTNTLPDIVRTALNVAMSSFCLHSILLSISMIWIRRMNNEDEVQKVFRGELDTAKWAIPRLVKVFIASTRNVSQQWTTVAGRTGLAQYRQSWSANLSRTRISRRDRYDNDRDNDTTYDLPQNTISGIIISPMGKKNTFHNGLYTSVGFRFQCISSKMKRDRRGDDKINNNSCEQKIVEQRSVVVTVDRYFDGYVSGINGVGSDRSSAFEHSVSILECNNGIKRKHFCFVDTKSTNCGSEAEEKT</sequence>
<evidence type="ECO:0000313" key="2">
    <source>
        <dbReference type="EMBL" id="KAF0772079.1"/>
    </source>
</evidence>
<feature type="transmembrane region" description="Helical" evidence="1">
    <location>
        <begin position="44"/>
        <end position="66"/>
    </location>
</feature>
<keyword evidence="1" id="KW-0812">Transmembrane</keyword>
<dbReference type="Proteomes" id="UP000478052">
    <property type="component" value="Unassembled WGS sequence"/>
</dbReference>
<evidence type="ECO:0000256" key="1">
    <source>
        <dbReference type="SAM" id="Phobius"/>
    </source>
</evidence>
<accession>A0A6G0ZLR8</accession>
<organism evidence="2 3">
    <name type="scientific">Aphis craccivora</name>
    <name type="common">Cowpea aphid</name>
    <dbReference type="NCBI Taxonomy" id="307492"/>
    <lineage>
        <taxon>Eukaryota</taxon>
        <taxon>Metazoa</taxon>
        <taxon>Ecdysozoa</taxon>
        <taxon>Arthropoda</taxon>
        <taxon>Hexapoda</taxon>
        <taxon>Insecta</taxon>
        <taxon>Pterygota</taxon>
        <taxon>Neoptera</taxon>
        <taxon>Paraneoptera</taxon>
        <taxon>Hemiptera</taxon>
        <taxon>Sternorrhyncha</taxon>
        <taxon>Aphidomorpha</taxon>
        <taxon>Aphidoidea</taxon>
        <taxon>Aphididae</taxon>
        <taxon>Aphidini</taxon>
        <taxon>Aphis</taxon>
        <taxon>Aphis</taxon>
    </lineage>
</organism>
<gene>
    <name evidence="2" type="ORF">FWK35_00012368</name>
</gene>